<gene>
    <name evidence="1" type="ORF">GCM10017566_37210</name>
</gene>
<dbReference type="AlphaFoldDB" id="A0A8H9IW55"/>
<dbReference type="Proteomes" id="UP000658656">
    <property type="component" value="Unassembled WGS sequence"/>
</dbReference>
<comment type="caution">
    <text evidence="1">The sequence shown here is derived from an EMBL/GenBank/DDBJ whole genome shotgun (WGS) entry which is preliminary data.</text>
</comment>
<proteinExistence type="predicted"/>
<dbReference type="RefSeq" id="WP_183176439.1">
    <property type="nucleotide sequence ID" value="NZ_BNAV01000004.1"/>
</dbReference>
<protein>
    <submittedName>
        <fullName evidence="1">Uncharacterized protein</fullName>
    </submittedName>
</protein>
<evidence type="ECO:0000313" key="2">
    <source>
        <dbReference type="Proteomes" id="UP000658656"/>
    </source>
</evidence>
<evidence type="ECO:0000313" key="1">
    <source>
        <dbReference type="EMBL" id="GHF60138.1"/>
    </source>
</evidence>
<accession>A0A8H9IW55</accession>
<organism evidence="1 2">
    <name type="scientific">Amycolatopsis bartoniae</name>
    <dbReference type="NCBI Taxonomy" id="941986"/>
    <lineage>
        <taxon>Bacteria</taxon>
        <taxon>Bacillati</taxon>
        <taxon>Actinomycetota</taxon>
        <taxon>Actinomycetes</taxon>
        <taxon>Pseudonocardiales</taxon>
        <taxon>Pseudonocardiaceae</taxon>
        <taxon>Amycolatopsis</taxon>
    </lineage>
</organism>
<dbReference type="EMBL" id="BNAV01000004">
    <property type="protein sequence ID" value="GHF60138.1"/>
    <property type="molecule type" value="Genomic_DNA"/>
</dbReference>
<reference evidence="1" key="2">
    <citation type="submission" date="2020-09" db="EMBL/GenBank/DDBJ databases">
        <authorList>
            <person name="Sun Q."/>
            <person name="Zhou Y."/>
        </authorList>
    </citation>
    <scope>NUCLEOTIDE SEQUENCE</scope>
    <source>
        <strain evidence="1">CGMCC 4.7679</strain>
    </source>
</reference>
<reference evidence="1" key="1">
    <citation type="journal article" date="2014" name="Int. J. Syst. Evol. Microbiol.">
        <title>Complete genome sequence of Corynebacterium casei LMG S-19264T (=DSM 44701T), isolated from a smear-ripened cheese.</title>
        <authorList>
            <consortium name="US DOE Joint Genome Institute (JGI-PGF)"/>
            <person name="Walter F."/>
            <person name="Albersmeier A."/>
            <person name="Kalinowski J."/>
            <person name="Ruckert C."/>
        </authorList>
    </citation>
    <scope>NUCLEOTIDE SEQUENCE</scope>
    <source>
        <strain evidence="1">CGMCC 4.7679</strain>
    </source>
</reference>
<keyword evidence="2" id="KW-1185">Reference proteome</keyword>
<name>A0A8H9IW55_9PSEU</name>
<sequence>MSTTLPDLPQRALSMLRAVASGRAEMTCSCEPDLFIDGLACCDQVTARLLSHAGLIRPARPGALGQRVPVRLTDAGRHVLQAEPLEAA</sequence>